<organism evidence="10 11">
    <name type="scientific">Streptomyces cremeus</name>
    <dbReference type="NCBI Taxonomy" id="66881"/>
    <lineage>
        <taxon>Bacteria</taxon>
        <taxon>Bacillati</taxon>
        <taxon>Actinomycetota</taxon>
        <taxon>Actinomycetes</taxon>
        <taxon>Kitasatosporales</taxon>
        <taxon>Streptomycetaceae</taxon>
        <taxon>Streptomyces</taxon>
    </lineage>
</organism>
<keyword evidence="3 8" id="KW-0285">Flavoprotein</keyword>
<keyword evidence="5 8" id="KW-0521">NADP</keyword>
<keyword evidence="4 8" id="KW-0288">FMN</keyword>
<keyword evidence="6 8" id="KW-0560">Oxidoreductase</keyword>
<evidence type="ECO:0000259" key="9">
    <source>
        <dbReference type="Pfam" id="PF00881"/>
    </source>
</evidence>
<dbReference type="PANTHER" id="PTHR43821:SF1">
    <property type="entry name" value="NAD(P)H NITROREDUCTASE YDJA-RELATED"/>
    <property type="match status" value="1"/>
</dbReference>
<comment type="cofactor">
    <cofactor evidence="1 8">
        <name>FMN</name>
        <dbReference type="ChEBI" id="CHEBI:58210"/>
    </cofactor>
</comment>
<dbReference type="InterPro" id="IPR026021">
    <property type="entry name" value="YdjA-like"/>
</dbReference>
<comment type="caution">
    <text evidence="10">The sequence shown here is derived from an EMBL/GenBank/DDBJ whole genome shotgun (WGS) entry which is preliminary data.</text>
</comment>
<evidence type="ECO:0000256" key="1">
    <source>
        <dbReference type="ARBA" id="ARBA00001917"/>
    </source>
</evidence>
<evidence type="ECO:0000256" key="8">
    <source>
        <dbReference type="PIRNR" id="PIRNR000232"/>
    </source>
</evidence>
<sequence length="182" mass="19633">MTAILTRRSIHELAGPAPSDQEFAYLLKGAAAAPDHGGLRPWRWILLRDAELAAVGDRLGADAEDRGDSAGGAPAGEESVRAPLKAVLVFSPSAESGVPEWEQLAAASNVAYGLMLLLHARGFGSVWRKGRWCRSERSRELLGIGPDEQLLGSLDIGTPGARVRPDRRRVEDVTDRMCVLRT</sequence>
<gene>
    <name evidence="10" type="ORF">ACFFTU_00965</name>
</gene>
<dbReference type="Pfam" id="PF00881">
    <property type="entry name" value="Nitroreductase"/>
    <property type="match status" value="1"/>
</dbReference>
<evidence type="ECO:0000256" key="5">
    <source>
        <dbReference type="ARBA" id="ARBA00022857"/>
    </source>
</evidence>
<keyword evidence="11" id="KW-1185">Reference proteome</keyword>
<evidence type="ECO:0000256" key="2">
    <source>
        <dbReference type="ARBA" id="ARBA00007118"/>
    </source>
</evidence>
<feature type="domain" description="Nitroreductase" evidence="9">
    <location>
        <begin position="4"/>
        <end position="157"/>
    </location>
</feature>
<proteinExistence type="inferred from homology"/>
<name>A0ABV5P5U7_STRCM</name>
<evidence type="ECO:0000256" key="6">
    <source>
        <dbReference type="ARBA" id="ARBA00023002"/>
    </source>
</evidence>
<dbReference type="SUPFAM" id="SSF55469">
    <property type="entry name" value="FMN-dependent nitroreductase-like"/>
    <property type="match status" value="1"/>
</dbReference>
<dbReference type="InterPro" id="IPR000415">
    <property type="entry name" value="Nitroreductase-like"/>
</dbReference>
<accession>A0ABV5P5U7</accession>
<evidence type="ECO:0000313" key="11">
    <source>
        <dbReference type="Proteomes" id="UP001589718"/>
    </source>
</evidence>
<keyword evidence="7 8" id="KW-0520">NAD</keyword>
<evidence type="ECO:0000256" key="3">
    <source>
        <dbReference type="ARBA" id="ARBA00022630"/>
    </source>
</evidence>
<dbReference type="Gene3D" id="3.40.109.10">
    <property type="entry name" value="NADH Oxidase"/>
    <property type="match status" value="1"/>
</dbReference>
<dbReference type="InterPro" id="IPR029479">
    <property type="entry name" value="Nitroreductase"/>
</dbReference>
<dbReference type="PANTHER" id="PTHR43821">
    <property type="entry name" value="NAD(P)H NITROREDUCTASE YDJA-RELATED"/>
    <property type="match status" value="1"/>
</dbReference>
<evidence type="ECO:0000313" key="10">
    <source>
        <dbReference type="EMBL" id="MFB9518529.1"/>
    </source>
</evidence>
<dbReference type="Proteomes" id="UP001589718">
    <property type="component" value="Unassembled WGS sequence"/>
</dbReference>
<evidence type="ECO:0000256" key="4">
    <source>
        <dbReference type="ARBA" id="ARBA00022643"/>
    </source>
</evidence>
<dbReference type="InterPro" id="IPR052530">
    <property type="entry name" value="NAD(P)H_nitroreductase"/>
</dbReference>
<reference evidence="10 11" key="1">
    <citation type="submission" date="2024-09" db="EMBL/GenBank/DDBJ databases">
        <authorList>
            <person name="Sun Q."/>
            <person name="Mori K."/>
        </authorList>
    </citation>
    <scope>NUCLEOTIDE SEQUENCE [LARGE SCALE GENOMIC DNA]</scope>
    <source>
        <strain evidence="10 11">JCM 4362</strain>
    </source>
</reference>
<dbReference type="RefSeq" id="WP_345219272.1">
    <property type="nucleotide sequence ID" value="NZ_BAAAXE010000002.1"/>
</dbReference>
<dbReference type="PIRSF" id="PIRSF000232">
    <property type="entry name" value="YdjA"/>
    <property type="match status" value="1"/>
</dbReference>
<dbReference type="EMBL" id="JBHMCR010000001">
    <property type="protein sequence ID" value="MFB9518529.1"/>
    <property type="molecule type" value="Genomic_DNA"/>
</dbReference>
<comment type="similarity">
    <text evidence="2 8">Belongs to the nitroreductase family.</text>
</comment>
<evidence type="ECO:0000256" key="7">
    <source>
        <dbReference type="ARBA" id="ARBA00023027"/>
    </source>
</evidence>
<protein>
    <recommendedName>
        <fullName evidence="8">Putative NAD(P)H nitroreductase</fullName>
        <ecNumber evidence="8">1.-.-.-</ecNumber>
    </recommendedName>
</protein>
<dbReference type="EC" id="1.-.-.-" evidence="8"/>